<dbReference type="SUPFAM" id="SSF51338">
    <property type="entry name" value="Composite domain of metallo-dependent hydrolases"/>
    <property type="match status" value="2"/>
</dbReference>
<dbReference type="InterPro" id="IPR006680">
    <property type="entry name" value="Amidohydro-rel"/>
</dbReference>
<evidence type="ECO:0000313" key="3">
    <source>
        <dbReference type="Proteomes" id="UP001175353"/>
    </source>
</evidence>
<dbReference type="InterPro" id="IPR032466">
    <property type="entry name" value="Metal_Hydrolase"/>
</dbReference>
<dbReference type="CDD" id="cd01299">
    <property type="entry name" value="Met_dep_hydrolase_A"/>
    <property type="match status" value="1"/>
</dbReference>
<organism evidence="2 3">
    <name type="scientific">Friedmanniomyces endolithicus</name>
    <dbReference type="NCBI Taxonomy" id="329885"/>
    <lineage>
        <taxon>Eukaryota</taxon>
        <taxon>Fungi</taxon>
        <taxon>Dikarya</taxon>
        <taxon>Ascomycota</taxon>
        <taxon>Pezizomycotina</taxon>
        <taxon>Dothideomycetes</taxon>
        <taxon>Dothideomycetidae</taxon>
        <taxon>Mycosphaerellales</taxon>
        <taxon>Teratosphaeriaceae</taxon>
        <taxon>Friedmanniomyces</taxon>
    </lineage>
</organism>
<dbReference type="EMBL" id="JAUJLE010000374">
    <property type="protein sequence ID" value="KAK0958588.1"/>
    <property type="molecule type" value="Genomic_DNA"/>
</dbReference>
<dbReference type="Pfam" id="PF01979">
    <property type="entry name" value="Amidohydro_1"/>
    <property type="match status" value="1"/>
</dbReference>
<evidence type="ECO:0000259" key="1">
    <source>
        <dbReference type="Pfam" id="PF01979"/>
    </source>
</evidence>
<dbReference type="Gene3D" id="2.30.40.10">
    <property type="entry name" value="Urease, subunit C, domain 1"/>
    <property type="match status" value="1"/>
</dbReference>
<reference evidence="2" key="1">
    <citation type="submission" date="2023-06" db="EMBL/GenBank/DDBJ databases">
        <title>Black Yeasts Isolated from many extreme environments.</title>
        <authorList>
            <person name="Coleine C."/>
            <person name="Stajich J.E."/>
            <person name="Selbmann L."/>
        </authorList>
    </citation>
    <scope>NUCLEOTIDE SEQUENCE</scope>
    <source>
        <strain evidence="2">CCFEE 5200</strain>
    </source>
</reference>
<name>A0AAN6K4L4_9PEZI</name>
<dbReference type="Proteomes" id="UP001175353">
    <property type="component" value="Unassembled WGS sequence"/>
</dbReference>
<protein>
    <recommendedName>
        <fullName evidence="1">Amidohydrolase-related domain-containing protein</fullName>
    </recommendedName>
</protein>
<dbReference type="InterPro" id="IPR051781">
    <property type="entry name" value="Metallo-dep_Hydrolase"/>
</dbReference>
<gene>
    <name evidence="2" type="ORF">LTR91_021257</name>
</gene>
<dbReference type="PANTHER" id="PTHR43135">
    <property type="entry name" value="ALPHA-D-RIBOSE 1-METHYLPHOSPHONATE 5-TRIPHOSPHATE DIPHOSPHATASE"/>
    <property type="match status" value="1"/>
</dbReference>
<dbReference type="InterPro" id="IPR057744">
    <property type="entry name" value="OTAase-like"/>
</dbReference>
<proteinExistence type="predicted"/>
<dbReference type="AlphaFoldDB" id="A0AAN6K4L4"/>
<dbReference type="InterPro" id="IPR011059">
    <property type="entry name" value="Metal-dep_hydrolase_composite"/>
</dbReference>
<dbReference type="SUPFAM" id="SSF51556">
    <property type="entry name" value="Metallo-dependent hydrolases"/>
    <property type="match status" value="1"/>
</dbReference>
<accession>A0AAN6K4L4</accession>
<evidence type="ECO:0000313" key="2">
    <source>
        <dbReference type="EMBL" id="KAK0958588.1"/>
    </source>
</evidence>
<feature type="domain" description="Amidohydrolase-related" evidence="1">
    <location>
        <begin position="83"/>
        <end position="449"/>
    </location>
</feature>
<sequence>MRGSPFVGDAAMADGLPVRGPYSHEEEPMKNSVCVEADLLIPGKGDPIKDGCIVVEGNKIKEVGTSTQLAKTYSHLPKYHVKVLMPGMWDCHVHFIAVQRVAWDAILESAQKMVLTGARCAPDLARLLDAGFTSVREMGGFGIQLDQAVEEGSLVGPKIYSSNSIIRSNETDSPTGGHADLHPLPKPWFDDLCHHGSPFQTADGIPECLKTVRMQLRAGAKVIKICASGGVGSELDNPIDQQFSDEEIKAMVDEAARSQRIVGAHCHGKAGIMAALRAGVKTIEHGSYLDEEAAELMIEKDAILVATRLIVENGLQSKDYFSPVGYAKLRLVAEAQWKAMQIAISKGVKCAIGTDSAGTLTPGNPLSKLVRQGLNGKELGYHVKAGMTPLQAIEAATANGPLTLGPQAPKAGQLREGYDADFIGLDANPLDDIGVLSSPRHVTHVWKRGIMYKSPGHPVGLI</sequence>
<dbReference type="GO" id="GO:0016810">
    <property type="term" value="F:hydrolase activity, acting on carbon-nitrogen (but not peptide) bonds"/>
    <property type="evidence" value="ECO:0007669"/>
    <property type="project" value="InterPro"/>
</dbReference>
<dbReference type="Gene3D" id="3.20.20.140">
    <property type="entry name" value="Metal-dependent hydrolases"/>
    <property type="match status" value="1"/>
</dbReference>
<keyword evidence="3" id="KW-1185">Reference proteome</keyword>
<comment type="caution">
    <text evidence="2">The sequence shown here is derived from an EMBL/GenBank/DDBJ whole genome shotgun (WGS) entry which is preliminary data.</text>
</comment>
<dbReference type="PANTHER" id="PTHR43135:SF3">
    <property type="entry name" value="ALPHA-D-RIBOSE 1-METHYLPHOSPHONATE 5-TRIPHOSPHATE DIPHOSPHATASE"/>
    <property type="match status" value="1"/>
</dbReference>